<accession>X1ID94</accession>
<protein>
    <submittedName>
        <fullName evidence="1">Uncharacterized protein</fullName>
    </submittedName>
</protein>
<organism evidence="1">
    <name type="scientific">marine sediment metagenome</name>
    <dbReference type="NCBI Taxonomy" id="412755"/>
    <lineage>
        <taxon>unclassified sequences</taxon>
        <taxon>metagenomes</taxon>
        <taxon>ecological metagenomes</taxon>
    </lineage>
</organism>
<comment type="caution">
    <text evidence="1">The sequence shown here is derived from an EMBL/GenBank/DDBJ whole genome shotgun (WGS) entry which is preliminary data.</text>
</comment>
<dbReference type="EMBL" id="BARU01020999">
    <property type="protein sequence ID" value="GAH55543.1"/>
    <property type="molecule type" value="Genomic_DNA"/>
</dbReference>
<reference evidence="1" key="1">
    <citation type="journal article" date="2014" name="Front. Microbiol.">
        <title>High frequency of phylogenetically diverse reductive dehalogenase-homologous genes in deep subseafloor sedimentary metagenomes.</title>
        <authorList>
            <person name="Kawai M."/>
            <person name="Futagami T."/>
            <person name="Toyoda A."/>
            <person name="Takaki Y."/>
            <person name="Nishi S."/>
            <person name="Hori S."/>
            <person name="Arai W."/>
            <person name="Tsubouchi T."/>
            <person name="Morono Y."/>
            <person name="Uchiyama I."/>
            <person name="Ito T."/>
            <person name="Fujiyama A."/>
            <person name="Inagaki F."/>
            <person name="Takami H."/>
        </authorList>
    </citation>
    <scope>NUCLEOTIDE SEQUENCE</scope>
    <source>
        <strain evidence="1">Expedition CK06-06</strain>
    </source>
</reference>
<sequence>HPQDHYLYMDFNNRWLLSFRLHTASSRIKERSIKFDVKAEKMEVNEIIELKKGIS</sequence>
<dbReference type="InterPro" id="IPR019059">
    <property type="entry name" value="Restrct_endonuc_II_HaeIII"/>
</dbReference>
<dbReference type="Pfam" id="PF09556">
    <property type="entry name" value="RE_HaeIII"/>
    <property type="match status" value="1"/>
</dbReference>
<gene>
    <name evidence="1" type="ORF">S03H2_34416</name>
</gene>
<name>X1ID94_9ZZZZ</name>
<dbReference type="AlphaFoldDB" id="X1ID94"/>
<proteinExistence type="predicted"/>
<feature type="non-terminal residue" evidence="1">
    <location>
        <position position="1"/>
    </location>
</feature>
<evidence type="ECO:0000313" key="1">
    <source>
        <dbReference type="EMBL" id="GAH55543.1"/>
    </source>
</evidence>